<dbReference type="InterPro" id="IPR013655">
    <property type="entry name" value="PAS_fold_3"/>
</dbReference>
<dbReference type="SUPFAM" id="SSF55785">
    <property type="entry name" value="PYP-like sensor domain (PAS domain)"/>
    <property type="match status" value="1"/>
</dbReference>
<sequence length="146" mass="16001">MKVQVLGFPHDVGTSHKRHGYTRKGIVGPGVGLCGFWRIELDSGLVFATAGLFHIFELEPREGPVNLVQLCERIHPEDLPRLLKVFENAGSEKSDYSCAFRVRRSGGRYQLAQAMGTFQPVCGDAGAIIGMTFESASERPHVGSRS</sequence>
<comment type="caution">
    <text evidence="2">The sequence shown here is derived from an EMBL/GenBank/DDBJ whole genome shotgun (WGS) entry which is preliminary data.</text>
</comment>
<dbReference type="OrthoDB" id="8374591at2"/>
<dbReference type="InterPro" id="IPR035965">
    <property type="entry name" value="PAS-like_dom_sf"/>
</dbReference>
<dbReference type="InterPro" id="IPR000014">
    <property type="entry name" value="PAS"/>
</dbReference>
<proteinExistence type="predicted"/>
<reference evidence="2 3" key="1">
    <citation type="submission" date="2019-06" db="EMBL/GenBank/DDBJ databases">
        <title>Sorghum-associated microbial communities from plants grown in Nebraska, USA.</title>
        <authorList>
            <person name="Schachtman D."/>
        </authorList>
    </citation>
    <scope>NUCLEOTIDE SEQUENCE [LARGE SCALE GENOMIC DNA]</scope>
    <source>
        <strain evidence="2 3">1225</strain>
    </source>
</reference>
<dbReference type="Proteomes" id="UP000320653">
    <property type="component" value="Unassembled WGS sequence"/>
</dbReference>
<accession>A0A561QWC0</accession>
<evidence type="ECO:0000313" key="2">
    <source>
        <dbReference type="EMBL" id="TWF54626.1"/>
    </source>
</evidence>
<feature type="domain" description="PAS fold-3" evidence="1">
    <location>
        <begin position="47"/>
        <end position="118"/>
    </location>
</feature>
<dbReference type="AlphaFoldDB" id="A0A561QWC0"/>
<name>A0A561QWC0_9HYPH</name>
<dbReference type="CDD" id="cd00130">
    <property type="entry name" value="PAS"/>
    <property type="match status" value="1"/>
</dbReference>
<organism evidence="2 3">
    <name type="scientific">Neorhizobium alkalisoli</name>
    <dbReference type="NCBI Taxonomy" id="528178"/>
    <lineage>
        <taxon>Bacteria</taxon>
        <taxon>Pseudomonadati</taxon>
        <taxon>Pseudomonadota</taxon>
        <taxon>Alphaproteobacteria</taxon>
        <taxon>Hyphomicrobiales</taxon>
        <taxon>Rhizobiaceae</taxon>
        <taxon>Rhizobium/Agrobacterium group</taxon>
        <taxon>Neorhizobium</taxon>
    </lineage>
</organism>
<protein>
    <submittedName>
        <fullName evidence="2">PAS domain-containing protein</fullName>
    </submittedName>
</protein>
<dbReference type="Pfam" id="PF08447">
    <property type="entry name" value="PAS_3"/>
    <property type="match status" value="1"/>
</dbReference>
<gene>
    <name evidence="2" type="ORF">FHW37_103496</name>
</gene>
<dbReference type="Gene3D" id="3.30.450.20">
    <property type="entry name" value="PAS domain"/>
    <property type="match status" value="1"/>
</dbReference>
<keyword evidence="3" id="KW-1185">Reference proteome</keyword>
<dbReference type="EMBL" id="VIWP01000003">
    <property type="protein sequence ID" value="TWF54626.1"/>
    <property type="molecule type" value="Genomic_DNA"/>
</dbReference>
<evidence type="ECO:0000313" key="3">
    <source>
        <dbReference type="Proteomes" id="UP000320653"/>
    </source>
</evidence>
<evidence type="ECO:0000259" key="1">
    <source>
        <dbReference type="Pfam" id="PF08447"/>
    </source>
</evidence>